<dbReference type="Proteomes" id="UP000321518">
    <property type="component" value="Unassembled WGS sequence"/>
</dbReference>
<evidence type="ECO:0000313" key="2">
    <source>
        <dbReference type="EMBL" id="GEM11364.1"/>
    </source>
</evidence>
<gene>
    <name evidence="2" type="ORF">Rt10032_c14g5381</name>
</gene>
<feature type="compositionally biased region" description="Low complexity" evidence="1">
    <location>
        <begin position="146"/>
        <end position="185"/>
    </location>
</feature>
<feature type="compositionally biased region" description="Polar residues" evidence="1">
    <location>
        <begin position="188"/>
        <end position="198"/>
    </location>
</feature>
<dbReference type="AlphaFoldDB" id="A0A511KPC0"/>
<dbReference type="EMBL" id="BJWK01000014">
    <property type="protein sequence ID" value="GEM11364.1"/>
    <property type="molecule type" value="Genomic_DNA"/>
</dbReference>
<reference evidence="2 3" key="1">
    <citation type="submission" date="2019-07" db="EMBL/GenBank/DDBJ databases">
        <title>Rhodotorula toruloides NBRC10032 genome sequencing.</title>
        <authorList>
            <person name="Shida Y."/>
            <person name="Takaku H."/>
            <person name="Ogasawara W."/>
            <person name="Mori K."/>
        </authorList>
    </citation>
    <scope>NUCLEOTIDE SEQUENCE [LARGE SCALE GENOMIC DNA]</scope>
    <source>
        <strain evidence="2 3">NBRC10032</strain>
    </source>
</reference>
<evidence type="ECO:0000313" key="3">
    <source>
        <dbReference type="Proteomes" id="UP000321518"/>
    </source>
</evidence>
<organism evidence="2 3">
    <name type="scientific">Rhodotorula toruloides</name>
    <name type="common">Yeast</name>
    <name type="synonym">Rhodosporidium toruloides</name>
    <dbReference type="NCBI Taxonomy" id="5286"/>
    <lineage>
        <taxon>Eukaryota</taxon>
        <taxon>Fungi</taxon>
        <taxon>Dikarya</taxon>
        <taxon>Basidiomycota</taxon>
        <taxon>Pucciniomycotina</taxon>
        <taxon>Microbotryomycetes</taxon>
        <taxon>Sporidiobolales</taxon>
        <taxon>Sporidiobolaceae</taxon>
        <taxon>Rhodotorula</taxon>
    </lineage>
</organism>
<evidence type="ECO:0000256" key="1">
    <source>
        <dbReference type="SAM" id="MobiDB-lite"/>
    </source>
</evidence>
<dbReference type="OrthoDB" id="2529685at2759"/>
<feature type="region of interest" description="Disordered" evidence="1">
    <location>
        <begin position="114"/>
        <end position="198"/>
    </location>
</feature>
<feature type="region of interest" description="Disordered" evidence="1">
    <location>
        <begin position="1"/>
        <end position="21"/>
    </location>
</feature>
<sequence>MPSLTSSPNPTLSRSSSSRTSKKVLLDALAAELKAEKARVDEWAGRMVAVEDRVEAKHREFLDEETRLSSLRDQNASTISSLRRELAKAHRALEEAQHVDEEEARAYLELLSGRDQLGGGVSPPRMGGSAVPTEADDGHSPAQRKSSAALSHAAGAAPRPAVAPSEMVAPLPDSPTSPTLSHLPHPVNPTSAITSHPLQSYAPTVPLGVTVSQGLPTSSDLQLERSIWHESVDDAQRGTSGQGRWSKILPAIVRRRSSSRTRV</sequence>
<accession>A0A511KPC0</accession>
<name>A0A511KPC0_RHOTO</name>
<protein>
    <submittedName>
        <fullName evidence="2">Uncharacterized protein</fullName>
    </submittedName>
</protein>
<feature type="compositionally biased region" description="Low complexity" evidence="1">
    <location>
        <begin position="1"/>
        <end position="19"/>
    </location>
</feature>
<comment type="caution">
    <text evidence="2">The sequence shown here is derived from an EMBL/GenBank/DDBJ whole genome shotgun (WGS) entry which is preliminary data.</text>
</comment>
<proteinExistence type="predicted"/>